<proteinExistence type="predicted"/>
<sequence>MSTVSATPGVWARHIGGEISVGTPNWLLPGPAYFLSSLSLTPESALGTGSPVHNGRLEKGFFIGRAMPARRQSTTSQSGHGFE</sequence>
<feature type="compositionally biased region" description="Polar residues" evidence="1">
    <location>
        <begin position="71"/>
        <end position="83"/>
    </location>
</feature>
<organism evidence="2 3">
    <name type="scientific">Ditylenchus destructor</name>
    <dbReference type="NCBI Taxonomy" id="166010"/>
    <lineage>
        <taxon>Eukaryota</taxon>
        <taxon>Metazoa</taxon>
        <taxon>Ecdysozoa</taxon>
        <taxon>Nematoda</taxon>
        <taxon>Chromadorea</taxon>
        <taxon>Rhabditida</taxon>
        <taxon>Tylenchina</taxon>
        <taxon>Tylenchomorpha</taxon>
        <taxon>Sphaerularioidea</taxon>
        <taxon>Anguinidae</taxon>
        <taxon>Anguininae</taxon>
        <taxon>Ditylenchus</taxon>
    </lineage>
</organism>
<gene>
    <name evidence="2" type="ORF">DdX_07539</name>
</gene>
<accession>A0AAD4N4D8</accession>
<evidence type="ECO:0000313" key="2">
    <source>
        <dbReference type="EMBL" id="KAI1716483.1"/>
    </source>
</evidence>
<dbReference type="AlphaFoldDB" id="A0AAD4N4D8"/>
<reference evidence="2" key="1">
    <citation type="submission" date="2022-01" db="EMBL/GenBank/DDBJ databases">
        <title>Genome Sequence Resource for Two Populations of Ditylenchus destructor, the Migratory Endoparasitic Phytonematode.</title>
        <authorList>
            <person name="Zhang H."/>
            <person name="Lin R."/>
            <person name="Xie B."/>
        </authorList>
    </citation>
    <scope>NUCLEOTIDE SEQUENCE</scope>
    <source>
        <strain evidence="2">BazhouSP</strain>
    </source>
</reference>
<evidence type="ECO:0000313" key="3">
    <source>
        <dbReference type="Proteomes" id="UP001201812"/>
    </source>
</evidence>
<evidence type="ECO:0000256" key="1">
    <source>
        <dbReference type="SAM" id="MobiDB-lite"/>
    </source>
</evidence>
<keyword evidence="3" id="KW-1185">Reference proteome</keyword>
<name>A0AAD4N4D8_9BILA</name>
<comment type="caution">
    <text evidence="2">The sequence shown here is derived from an EMBL/GenBank/DDBJ whole genome shotgun (WGS) entry which is preliminary data.</text>
</comment>
<protein>
    <submittedName>
        <fullName evidence="2">Uncharacterized protein</fullName>
    </submittedName>
</protein>
<dbReference type="EMBL" id="JAKKPZ010000010">
    <property type="protein sequence ID" value="KAI1716483.1"/>
    <property type="molecule type" value="Genomic_DNA"/>
</dbReference>
<dbReference type="Proteomes" id="UP001201812">
    <property type="component" value="Unassembled WGS sequence"/>
</dbReference>
<feature type="region of interest" description="Disordered" evidence="1">
    <location>
        <begin position="63"/>
        <end position="83"/>
    </location>
</feature>